<sequence length="63" mass="7166">MSVADYSILSTISNMGPDITGYVGHGSSTLPINIVEYNCFIDSMYKDLFQTPLEEMPFQEYYK</sequence>
<dbReference type="EMBL" id="BDEQ01000001">
    <property type="protein sequence ID" value="GAT93735.1"/>
    <property type="molecule type" value="Genomic_DNA"/>
</dbReference>
<protein>
    <submittedName>
        <fullName evidence="1">Conserved repeat domain protein</fullName>
    </submittedName>
</protein>
<evidence type="ECO:0000313" key="1">
    <source>
        <dbReference type="EMBL" id="GAT93735.1"/>
    </source>
</evidence>
<evidence type="ECO:0000313" key="2">
    <source>
        <dbReference type="Proteomes" id="UP000078387"/>
    </source>
</evidence>
<comment type="caution">
    <text evidence="1">The sequence shown here is derived from an EMBL/GenBank/DDBJ whole genome shotgun (WGS) entry which is preliminary data.</text>
</comment>
<accession>A0A175JJK5</accession>
<proteinExistence type="predicted"/>
<dbReference type="VEuPathDB" id="AmoebaDB:KM1_190210"/>
<dbReference type="Proteomes" id="UP000078387">
    <property type="component" value="Unassembled WGS sequence"/>
</dbReference>
<dbReference type="AlphaFoldDB" id="A0A175JJK5"/>
<reference evidence="1 2" key="1">
    <citation type="submission" date="2016-05" db="EMBL/GenBank/DDBJ databases">
        <title>First whole genome sequencing of Entamoeba histolytica HM1:IMSS-clone-6.</title>
        <authorList>
            <person name="Mukherjee Avik.K."/>
            <person name="Izumyama S."/>
            <person name="Nakada-Tsukui K."/>
            <person name="Nozaki T."/>
        </authorList>
    </citation>
    <scope>NUCLEOTIDE SEQUENCE [LARGE SCALE GENOMIC DNA]</scope>
    <source>
        <strain evidence="1 2">HM1:IMSS clone 6</strain>
    </source>
</reference>
<gene>
    <name evidence="1" type="ORF">CL6EHI_c00166</name>
</gene>
<name>A0A175JJK5_ENTHI</name>
<organism evidence="1 2">
    <name type="scientific">Entamoeba histolytica</name>
    <dbReference type="NCBI Taxonomy" id="5759"/>
    <lineage>
        <taxon>Eukaryota</taxon>
        <taxon>Amoebozoa</taxon>
        <taxon>Evosea</taxon>
        <taxon>Archamoebae</taxon>
        <taxon>Mastigamoebida</taxon>
        <taxon>Entamoebidae</taxon>
        <taxon>Entamoeba</taxon>
    </lineage>
</organism>